<protein>
    <submittedName>
        <fullName evidence="1">Uncharacterized protein</fullName>
    </submittedName>
</protein>
<gene>
    <name evidence="1" type="ORF">SAMN02745135_01342</name>
</gene>
<dbReference type="EMBL" id="FQXO01000031">
    <property type="protein sequence ID" value="SHH60171.1"/>
    <property type="molecule type" value="Genomic_DNA"/>
</dbReference>
<dbReference type="Proteomes" id="UP000183967">
    <property type="component" value="Unassembled WGS sequence"/>
</dbReference>
<name>A0A1M5UB78_9FIRM</name>
<evidence type="ECO:0000313" key="1">
    <source>
        <dbReference type="EMBL" id="SHH60171.1"/>
    </source>
</evidence>
<evidence type="ECO:0000313" key="2">
    <source>
        <dbReference type="Proteomes" id="UP000183967"/>
    </source>
</evidence>
<sequence length="218" mass="26232">MYHNYNKPYFNLLEKSGVGGISNYMRIKEFINKSLPIFLCISILFNINLLNKLYDKQKKIDRFLKLSNSGTAGTVNIILSELEDKLVNVDEEKLKDRRYVIQTLNDIQRKLSLCNRSLEFARELNSNFDFDIYKLKEYIYKLRRSFVLSEEGFSDYDRQMLKKIASIRLYTTLMDFYEEDSFYQKKPRYFIRDSYKKLEKICDEAIKKLDEQIYEKSH</sequence>
<dbReference type="AlphaFoldDB" id="A0A1M5UB78"/>
<reference evidence="2" key="1">
    <citation type="submission" date="2016-11" db="EMBL/GenBank/DDBJ databases">
        <authorList>
            <person name="Varghese N."/>
            <person name="Submissions S."/>
        </authorList>
    </citation>
    <scope>NUCLEOTIDE SEQUENCE [LARGE SCALE GENOMIC DNA]</scope>
    <source>
        <strain evidence="2">DSM 13643</strain>
    </source>
</reference>
<proteinExistence type="predicted"/>
<organism evidence="1 2">
    <name type="scientific">Caloranaerobacter azorensis DSM 13643</name>
    <dbReference type="NCBI Taxonomy" id="1121264"/>
    <lineage>
        <taxon>Bacteria</taxon>
        <taxon>Bacillati</taxon>
        <taxon>Bacillota</taxon>
        <taxon>Tissierellia</taxon>
        <taxon>Tissierellales</taxon>
        <taxon>Thermohalobacteraceae</taxon>
        <taxon>Caloranaerobacter</taxon>
    </lineage>
</organism>
<accession>A0A1M5UB78</accession>
<keyword evidence="2" id="KW-1185">Reference proteome</keyword>